<dbReference type="Pfam" id="PF04397">
    <property type="entry name" value="LytTR"/>
    <property type="match status" value="1"/>
</dbReference>
<organism evidence="4 5">
    <name type="scientific">Tessaracoccus oleiagri</name>
    <dbReference type="NCBI Taxonomy" id="686624"/>
    <lineage>
        <taxon>Bacteria</taxon>
        <taxon>Bacillati</taxon>
        <taxon>Actinomycetota</taxon>
        <taxon>Actinomycetes</taxon>
        <taxon>Propionibacteriales</taxon>
        <taxon>Propionibacteriaceae</taxon>
        <taxon>Tessaracoccus</taxon>
    </lineage>
</organism>
<dbReference type="Pfam" id="PF00072">
    <property type="entry name" value="Response_reg"/>
    <property type="match status" value="1"/>
</dbReference>
<dbReference type="SMART" id="SM00850">
    <property type="entry name" value="LytTR"/>
    <property type="match status" value="1"/>
</dbReference>
<dbReference type="Gene3D" id="2.40.50.1020">
    <property type="entry name" value="LytTr DNA-binding domain"/>
    <property type="match status" value="1"/>
</dbReference>
<protein>
    <submittedName>
        <fullName evidence="4">Two component transcriptional regulator, LytTR family</fullName>
    </submittedName>
</protein>
<name>A0A1G9IHZ6_9ACTN</name>
<dbReference type="InterPro" id="IPR011006">
    <property type="entry name" value="CheY-like_superfamily"/>
</dbReference>
<dbReference type="Proteomes" id="UP000199475">
    <property type="component" value="Unassembled WGS sequence"/>
</dbReference>
<dbReference type="PANTHER" id="PTHR37299">
    <property type="entry name" value="TRANSCRIPTIONAL REGULATOR-RELATED"/>
    <property type="match status" value="1"/>
</dbReference>
<dbReference type="RefSeq" id="WP_093249325.1">
    <property type="nucleotide sequence ID" value="NZ_FNGP01000001.1"/>
</dbReference>
<keyword evidence="1" id="KW-0597">Phosphoprotein</keyword>
<evidence type="ECO:0000259" key="2">
    <source>
        <dbReference type="PROSITE" id="PS50110"/>
    </source>
</evidence>
<dbReference type="InterPro" id="IPR007492">
    <property type="entry name" value="LytTR_DNA-bd_dom"/>
</dbReference>
<dbReference type="PROSITE" id="PS50930">
    <property type="entry name" value="HTH_LYTTR"/>
    <property type="match status" value="1"/>
</dbReference>
<dbReference type="InterPro" id="IPR001789">
    <property type="entry name" value="Sig_transdc_resp-reg_receiver"/>
</dbReference>
<feature type="domain" description="Response regulatory" evidence="2">
    <location>
        <begin position="3"/>
        <end position="120"/>
    </location>
</feature>
<gene>
    <name evidence="4" type="ORF">SAMN04488242_0945</name>
</gene>
<feature type="domain" description="HTH LytTR-type" evidence="3">
    <location>
        <begin position="131"/>
        <end position="230"/>
    </location>
</feature>
<evidence type="ECO:0000259" key="3">
    <source>
        <dbReference type="PROSITE" id="PS50930"/>
    </source>
</evidence>
<keyword evidence="5" id="KW-1185">Reference proteome</keyword>
<accession>A0A1G9IHZ6</accession>
<dbReference type="SUPFAM" id="SSF52172">
    <property type="entry name" value="CheY-like"/>
    <property type="match status" value="1"/>
</dbReference>
<dbReference type="InterPro" id="IPR046947">
    <property type="entry name" value="LytR-like"/>
</dbReference>
<dbReference type="SMART" id="SM00448">
    <property type="entry name" value="REC"/>
    <property type="match status" value="1"/>
</dbReference>
<dbReference type="EMBL" id="FNGP01000001">
    <property type="protein sequence ID" value="SDL24655.1"/>
    <property type="molecule type" value="Genomic_DNA"/>
</dbReference>
<dbReference type="PANTHER" id="PTHR37299:SF1">
    <property type="entry name" value="STAGE 0 SPORULATION PROTEIN A HOMOLOG"/>
    <property type="match status" value="1"/>
</dbReference>
<reference evidence="4 5" key="1">
    <citation type="submission" date="2016-10" db="EMBL/GenBank/DDBJ databases">
        <authorList>
            <person name="de Groot N.N."/>
        </authorList>
    </citation>
    <scope>NUCLEOTIDE SEQUENCE [LARGE SCALE GENOMIC DNA]</scope>
    <source>
        <strain evidence="4 5">CGMCC 1.9159</strain>
    </source>
</reference>
<proteinExistence type="predicted"/>
<evidence type="ECO:0000313" key="4">
    <source>
        <dbReference type="EMBL" id="SDL24655.1"/>
    </source>
</evidence>
<evidence type="ECO:0000256" key="1">
    <source>
        <dbReference type="PROSITE-ProRule" id="PRU00169"/>
    </source>
</evidence>
<dbReference type="PROSITE" id="PS50110">
    <property type="entry name" value="RESPONSE_REGULATORY"/>
    <property type="match status" value="1"/>
</dbReference>
<dbReference type="GO" id="GO:0003677">
    <property type="term" value="F:DNA binding"/>
    <property type="evidence" value="ECO:0007669"/>
    <property type="project" value="InterPro"/>
</dbReference>
<dbReference type="STRING" id="686624.SAMN04488242_0945"/>
<dbReference type="OrthoDB" id="236568at2"/>
<dbReference type="GO" id="GO:0000156">
    <property type="term" value="F:phosphorelay response regulator activity"/>
    <property type="evidence" value="ECO:0007669"/>
    <property type="project" value="InterPro"/>
</dbReference>
<sequence>MITIGVVDDQRESRHLLMSYLARYEFEHGVQFKVEEFADGSELTAAYRPRFDIIFLDVQMDNLDGFATARLIREVDPGVILIFVTNMAQFAIKGYEVDALSYLLKPVPWFAFSQELKRSLERLDKARDDHILLTVGGEMLRVDLADVVYIESIKHRLVFHTREGKLSMLGTLKEMAAQLEPRGFYRSNSFLLVNLRHVEGFSGGESRHTGGISLPVSRARKKPFLEALTDYFGGNPA</sequence>
<dbReference type="AlphaFoldDB" id="A0A1G9IHZ6"/>
<dbReference type="Gene3D" id="3.40.50.2300">
    <property type="match status" value="1"/>
</dbReference>
<evidence type="ECO:0000313" key="5">
    <source>
        <dbReference type="Proteomes" id="UP000199475"/>
    </source>
</evidence>
<feature type="modified residue" description="4-aspartylphosphate" evidence="1">
    <location>
        <position position="57"/>
    </location>
</feature>